<evidence type="ECO:0000256" key="5">
    <source>
        <dbReference type="ARBA" id="ARBA00023136"/>
    </source>
</evidence>
<dbReference type="GO" id="GO:0005886">
    <property type="term" value="C:plasma membrane"/>
    <property type="evidence" value="ECO:0007669"/>
    <property type="project" value="UniProtKB-SubCell"/>
</dbReference>
<evidence type="ECO:0000256" key="4">
    <source>
        <dbReference type="ARBA" id="ARBA00022989"/>
    </source>
</evidence>
<name>A0AA50H6N0_9HYPH</name>
<dbReference type="Proteomes" id="UP001234585">
    <property type="component" value="Chromosome"/>
</dbReference>
<dbReference type="RefSeq" id="WP_306036632.1">
    <property type="nucleotide sequence ID" value="NZ_CP132302.1"/>
</dbReference>
<feature type="transmembrane region" description="Helical" evidence="6">
    <location>
        <begin position="361"/>
        <end position="381"/>
    </location>
</feature>
<dbReference type="AlphaFoldDB" id="A0AA50H6N0"/>
<accession>A0AA50H6N0</accession>
<evidence type="ECO:0000256" key="6">
    <source>
        <dbReference type="SAM" id="Phobius"/>
    </source>
</evidence>
<dbReference type="PANTHER" id="PTHR30250:SF11">
    <property type="entry name" value="O-ANTIGEN TRANSPORTER-RELATED"/>
    <property type="match status" value="1"/>
</dbReference>
<evidence type="ECO:0008006" key="9">
    <source>
        <dbReference type="Google" id="ProtNLM"/>
    </source>
</evidence>
<evidence type="ECO:0000256" key="2">
    <source>
        <dbReference type="ARBA" id="ARBA00022475"/>
    </source>
</evidence>
<proteinExistence type="predicted"/>
<feature type="transmembrane region" description="Helical" evidence="6">
    <location>
        <begin position="142"/>
        <end position="167"/>
    </location>
</feature>
<evidence type="ECO:0000256" key="1">
    <source>
        <dbReference type="ARBA" id="ARBA00004651"/>
    </source>
</evidence>
<reference evidence="7 8" key="1">
    <citation type="submission" date="2023-08" db="EMBL/GenBank/DDBJ databases">
        <title>Pathogen: clinical or host-associated sample.</title>
        <authorList>
            <person name="Hergert J."/>
            <person name="Casey R."/>
            <person name="Wagner J."/>
            <person name="Young E.L."/>
            <person name="Oakeson K.F."/>
        </authorList>
    </citation>
    <scope>NUCLEOTIDE SEQUENCE [LARGE SCALE GENOMIC DNA]</scope>
    <source>
        <strain evidence="7 8">1760953</strain>
    </source>
</reference>
<feature type="transmembrane region" description="Helical" evidence="6">
    <location>
        <begin position="295"/>
        <end position="318"/>
    </location>
</feature>
<feature type="transmembrane region" description="Helical" evidence="6">
    <location>
        <begin position="112"/>
        <end position="130"/>
    </location>
</feature>
<keyword evidence="8" id="KW-1185">Reference proteome</keyword>
<gene>
    <name evidence="7" type="ORF">Q9313_10605</name>
</gene>
<keyword evidence="2" id="KW-1003">Cell membrane</keyword>
<evidence type="ECO:0000313" key="7">
    <source>
        <dbReference type="EMBL" id="WLR96181.1"/>
    </source>
</evidence>
<feature type="transmembrane region" description="Helical" evidence="6">
    <location>
        <begin position="173"/>
        <end position="193"/>
    </location>
</feature>
<feature type="transmembrane region" description="Helical" evidence="6">
    <location>
        <begin position="330"/>
        <end position="349"/>
    </location>
</feature>
<feature type="transmembrane region" description="Helical" evidence="6">
    <location>
        <begin position="86"/>
        <end position="106"/>
    </location>
</feature>
<feature type="transmembrane region" description="Helical" evidence="6">
    <location>
        <begin position="214"/>
        <end position="233"/>
    </location>
</feature>
<feature type="transmembrane region" description="Helical" evidence="6">
    <location>
        <begin position="12"/>
        <end position="33"/>
    </location>
</feature>
<feature type="transmembrane region" description="Helical" evidence="6">
    <location>
        <begin position="253"/>
        <end position="274"/>
    </location>
</feature>
<protein>
    <recommendedName>
        <fullName evidence="9">O-antigen/teichoic acid export membrane protein</fullName>
    </recommendedName>
</protein>
<dbReference type="EMBL" id="CP132302">
    <property type="protein sequence ID" value="WLR96181.1"/>
    <property type="molecule type" value="Genomic_DNA"/>
</dbReference>
<keyword evidence="5 6" id="KW-0472">Membrane</keyword>
<keyword evidence="3 6" id="KW-0812">Transmembrane</keyword>
<sequence>MTALQNIYWRKIGVIGLLRLFTGVAQFTVIILVTSALTLQDVGSYTLFTIYLNYTAQFAGFSFYTYFVRTISTISPKELGPTLYQIWIALFFTVGSTIFCMCILVWTGLLHISNIFLFFLLVILTVFNTQHENFLVAVRAPVIAAFLLLLRSCWVYVALVIHYLGFFDLSLEFVYQLWIASEAVAAIMILIYLRAERMLPTTVHPIDIAWIKRGLCSSLKYTVLGFLLILTVSSQRVFLSPYGGEQYVGIFHFFYVVSVFGPNLVEATIYAVLLPRIIRATSEAGHVFLPPSFRIMGFMLAINVVGLGLLYLILPYAFGFLGKVELATHFEVIRATICFALLYTASRGFHYQLYAAGADNWILGTYTLSALAGCGTSYLLIPKYGLTGASVSLVFTGMTMLVALCLPFVMRLNLSLTGRTTSR</sequence>
<evidence type="ECO:0000313" key="8">
    <source>
        <dbReference type="Proteomes" id="UP001234585"/>
    </source>
</evidence>
<keyword evidence="4 6" id="KW-1133">Transmembrane helix</keyword>
<comment type="subcellular location">
    <subcellularLocation>
        <location evidence="1">Cell membrane</location>
        <topology evidence="1">Multi-pass membrane protein</topology>
    </subcellularLocation>
</comment>
<organism evidence="7 8">
    <name type="scientific">Shinella sumterensis</name>
    <dbReference type="NCBI Taxonomy" id="1967501"/>
    <lineage>
        <taxon>Bacteria</taxon>
        <taxon>Pseudomonadati</taxon>
        <taxon>Pseudomonadota</taxon>
        <taxon>Alphaproteobacteria</taxon>
        <taxon>Hyphomicrobiales</taxon>
        <taxon>Rhizobiaceae</taxon>
        <taxon>Shinella</taxon>
    </lineage>
</organism>
<evidence type="ECO:0000256" key="3">
    <source>
        <dbReference type="ARBA" id="ARBA00022692"/>
    </source>
</evidence>
<feature type="transmembrane region" description="Helical" evidence="6">
    <location>
        <begin position="393"/>
        <end position="414"/>
    </location>
</feature>
<feature type="transmembrane region" description="Helical" evidence="6">
    <location>
        <begin position="45"/>
        <end position="66"/>
    </location>
</feature>
<dbReference type="PANTHER" id="PTHR30250">
    <property type="entry name" value="PST FAMILY PREDICTED COLANIC ACID TRANSPORTER"/>
    <property type="match status" value="1"/>
</dbReference>
<dbReference type="InterPro" id="IPR050833">
    <property type="entry name" value="Poly_Biosynth_Transport"/>
</dbReference>